<dbReference type="Pfam" id="PF02498">
    <property type="entry name" value="Bro-N"/>
    <property type="match status" value="1"/>
</dbReference>
<keyword evidence="3" id="KW-1185">Reference proteome</keyword>
<evidence type="ECO:0000313" key="2">
    <source>
        <dbReference type="EMBL" id="MFD1398677.1"/>
    </source>
</evidence>
<dbReference type="RefSeq" id="WP_204119811.1">
    <property type="nucleotide sequence ID" value="NZ_BOLV01000029.1"/>
</dbReference>
<accession>A0ABW4BHX2</accession>
<dbReference type="EMBL" id="JBHTOA010000022">
    <property type="protein sequence ID" value="MFD1398677.1"/>
    <property type="molecule type" value="Genomic_DNA"/>
</dbReference>
<organism evidence="2 3">
    <name type="scientific">Lacticaseibacillus suilingensis</name>
    <dbReference type="NCBI Taxonomy" id="2799577"/>
    <lineage>
        <taxon>Bacteria</taxon>
        <taxon>Bacillati</taxon>
        <taxon>Bacillota</taxon>
        <taxon>Bacilli</taxon>
        <taxon>Lactobacillales</taxon>
        <taxon>Lactobacillaceae</taxon>
        <taxon>Lacticaseibacillus</taxon>
    </lineage>
</organism>
<evidence type="ECO:0000259" key="1">
    <source>
        <dbReference type="PROSITE" id="PS51750"/>
    </source>
</evidence>
<feature type="domain" description="Bro-N" evidence="1">
    <location>
        <begin position="2"/>
        <end position="100"/>
    </location>
</feature>
<dbReference type="PANTHER" id="PTHR36180">
    <property type="entry name" value="DNA-BINDING PROTEIN-RELATED-RELATED"/>
    <property type="match status" value="1"/>
</dbReference>
<gene>
    <name evidence="2" type="ORF">ACFQ41_05100</name>
</gene>
<dbReference type="PANTHER" id="PTHR36180:SF2">
    <property type="entry name" value="BRO FAMILY PROTEIN"/>
    <property type="match status" value="1"/>
</dbReference>
<dbReference type="SMART" id="SM01040">
    <property type="entry name" value="Bro-N"/>
    <property type="match status" value="1"/>
</dbReference>
<name>A0ABW4BHX2_9LACO</name>
<dbReference type="Proteomes" id="UP001597199">
    <property type="component" value="Unassembled WGS sequence"/>
</dbReference>
<evidence type="ECO:0000313" key="3">
    <source>
        <dbReference type="Proteomes" id="UP001597199"/>
    </source>
</evidence>
<sequence length="204" mass="23103">MKTELWNGSAIRFVEVEGEWWAAAKDVASALGYRDAFNMVRHVEDSDKGAHLVSTPSGTQEMIIISEFGIYDAVFNSRRPEAKQFKRWVFGIIKQLRDASGLEGFEIFRQLDKEHQKQEMATLSNALANPKRVSFIKANTIANKATSLKYGYSKMLKKADMTPAMLVTRQPILDDTVELMTVKDKFGLNVHVSSEIYKKHLLDA</sequence>
<dbReference type="InterPro" id="IPR003497">
    <property type="entry name" value="BRO_N_domain"/>
</dbReference>
<proteinExistence type="predicted"/>
<reference evidence="3" key="1">
    <citation type="journal article" date="2019" name="Int. J. Syst. Evol. Microbiol.">
        <title>The Global Catalogue of Microorganisms (GCM) 10K type strain sequencing project: providing services to taxonomists for standard genome sequencing and annotation.</title>
        <authorList>
            <consortium name="The Broad Institute Genomics Platform"/>
            <consortium name="The Broad Institute Genome Sequencing Center for Infectious Disease"/>
            <person name="Wu L."/>
            <person name="Ma J."/>
        </authorList>
    </citation>
    <scope>NUCLEOTIDE SEQUENCE [LARGE SCALE GENOMIC DNA]</scope>
    <source>
        <strain evidence="3">CCM 9110</strain>
    </source>
</reference>
<dbReference type="PROSITE" id="PS51750">
    <property type="entry name" value="BRO_N"/>
    <property type="match status" value="1"/>
</dbReference>
<protein>
    <submittedName>
        <fullName evidence="2">Bro-N domain-containing protein</fullName>
    </submittedName>
</protein>
<comment type="caution">
    <text evidence="2">The sequence shown here is derived from an EMBL/GenBank/DDBJ whole genome shotgun (WGS) entry which is preliminary data.</text>
</comment>